<comment type="subunit">
    <text evidence="6">Homodimer.</text>
</comment>
<organism evidence="8 9">
    <name type="scientific">Sanguibacter gelidistatuariae</name>
    <dbReference type="NCBI Taxonomy" id="1814289"/>
    <lineage>
        <taxon>Bacteria</taxon>
        <taxon>Bacillati</taxon>
        <taxon>Actinomycetota</taxon>
        <taxon>Actinomycetes</taxon>
        <taxon>Micrococcales</taxon>
        <taxon>Sanguibacteraceae</taxon>
        <taxon>Sanguibacter</taxon>
    </lineage>
</organism>
<dbReference type="GO" id="GO:0010181">
    <property type="term" value="F:FMN binding"/>
    <property type="evidence" value="ECO:0007669"/>
    <property type="project" value="UniProtKB-UniRule"/>
</dbReference>
<keyword evidence="4 6" id="KW-0520">NAD</keyword>
<dbReference type="AlphaFoldDB" id="A0A1G6RP89"/>
<feature type="binding site" evidence="6">
    <location>
        <position position="9"/>
    </location>
    <ligand>
        <name>FMN</name>
        <dbReference type="ChEBI" id="CHEBI:58210"/>
    </ligand>
</feature>
<name>A0A1G6RP89_9MICO</name>
<evidence type="ECO:0000256" key="5">
    <source>
        <dbReference type="ARBA" id="ARBA00048542"/>
    </source>
</evidence>
<dbReference type="InterPro" id="IPR050104">
    <property type="entry name" value="FMN-dep_NADH:Q_OxRdtase_AzoR1"/>
</dbReference>
<feature type="domain" description="Flavodoxin-like fold" evidence="7">
    <location>
        <begin position="1"/>
        <end position="164"/>
    </location>
</feature>
<dbReference type="EC" id="1.7.1.17" evidence="6"/>
<comment type="catalytic activity">
    <reaction evidence="6">
        <text>2 a quinone + NADH + H(+) = 2 a 1,4-benzosemiquinone + NAD(+)</text>
        <dbReference type="Rhea" id="RHEA:65952"/>
        <dbReference type="ChEBI" id="CHEBI:15378"/>
        <dbReference type="ChEBI" id="CHEBI:57540"/>
        <dbReference type="ChEBI" id="CHEBI:57945"/>
        <dbReference type="ChEBI" id="CHEBI:132124"/>
        <dbReference type="ChEBI" id="CHEBI:134225"/>
    </reaction>
</comment>
<reference evidence="8 9" key="1">
    <citation type="submission" date="2016-09" db="EMBL/GenBank/DDBJ databases">
        <authorList>
            <person name="Capua I."/>
            <person name="De Benedictis P."/>
            <person name="Joannis T."/>
            <person name="Lombin L.H."/>
            <person name="Cattoli G."/>
        </authorList>
    </citation>
    <scope>NUCLEOTIDE SEQUENCE [LARGE SCALE GENOMIC DNA]</scope>
    <source>
        <strain evidence="8 9">ISLP-3</strain>
    </source>
</reference>
<dbReference type="GO" id="GO:0016655">
    <property type="term" value="F:oxidoreductase activity, acting on NAD(P)H, quinone or similar compound as acceptor"/>
    <property type="evidence" value="ECO:0007669"/>
    <property type="project" value="InterPro"/>
</dbReference>
<dbReference type="InterPro" id="IPR023048">
    <property type="entry name" value="NADH:quinone_OxRdtase_FMN_depd"/>
</dbReference>
<evidence type="ECO:0000313" key="9">
    <source>
        <dbReference type="Proteomes" id="UP000199039"/>
    </source>
</evidence>
<comment type="function">
    <text evidence="6">Also exhibits azoreductase activity. Catalyzes the reductive cleavage of the azo bond in aromatic azo compounds to the corresponding amines.</text>
</comment>
<evidence type="ECO:0000256" key="4">
    <source>
        <dbReference type="ARBA" id="ARBA00023027"/>
    </source>
</evidence>
<dbReference type="OrthoDB" id="9805013at2"/>
<keyword evidence="1 6" id="KW-0285">Flavoprotein</keyword>
<feature type="binding site" evidence="6">
    <location>
        <begin position="15"/>
        <end position="17"/>
    </location>
    <ligand>
        <name>FMN</name>
        <dbReference type="ChEBI" id="CHEBI:58210"/>
    </ligand>
</feature>
<dbReference type="Gene3D" id="3.40.50.360">
    <property type="match status" value="1"/>
</dbReference>
<sequence>MSLLRIDASIQGERSASGALADLVIDEVISAHPDMPVVRRHLGQDPLPAGAWSDAVSGGATPEEDRTPAQREALATAVQVATELQQATIAVLALPLYNFGVSQHVKAWIDLVIAGTPQGARLLEGTPTVLVTTRGGAYGPGTPREGWDHNTDYLRRILVDIWGADLTVVEREFTLVGVNPALDQFTDLAAAIRTEAEQAAVDAGAMLGLEVAALAGSVRNHGGQGAPQLTSAP</sequence>
<evidence type="ECO:0000256" key="1">
    <source>
        <dbReference type="ARBA" id="ARBA00022630"/>
    </source>
</evidence>
<gene>
    <name evidence="6" type="primary">azoR</name>
    <name evidence="8" type="ORF">SAMN05216410_2743</name>
</gene>
<dbReference type="PANTHER" id="PTHR43741">
    <property type="entry name" value="FMN-DEPENDENT NADH-AZOREDUCTASE 1"/>
    <property type="match status" value="1"/>
</dbReference>
<comment type="catalytic activity">
    <reaction evidence="5">
        <text>N,N-dimethyl-1,4-phenylenediamine + anthranilate + 2 NAD(+) = 2-(4-dimethylaminophenyl)diazenylbenzoate + 2 NADH + 2 H(+)</text>
        <dbReference type="Rhea" id="RHEA:55872"/>
        <dbReference type="ChEBI" id="CHEBI:15378"/>
        <dbReference type="ChEBI" id="CHEBI:15783"/>
        <dbReference type="ChEBI" id="CHEBI:16567"/>
        <dbReference type="ChEBI" id="CHEBI:57540"/>
        <dbReference type="ChEBI" id="CHEBI:57945"/>
        <dbReference type="ChEBI" id="CHEBI:71579"/>
        <dbReference type="EC" id="1.7.1.17"/>
    </reaction>
    <physiologicalReaction direction="right-to-left" evidence="5">
        <dbReference type="Rhea" id="RHEA:55874"/>
    </physiologicalReaction>
</comment>
<comment type="similarity">
    <text evidence="6">Belongs to the azoreductase type 1 family.</text>
</comment>
<dbReference type="SUPFAM" id="SSF52218">
    <property type="entry name" value="Flavoproteins"/>
    <property type="match status" value="1"/>
</dbReference>
<dbReference type="GO" id="GO:0009055">
    <property type="term" value="F:electron transfer activity"/>
    <property type="evidence" value="ECO:0007669"/>
    <property type="project" value="UniProtKB-UniRule"/>
</dbReference>
<evidence type="ECO:0000256" key="6">
    <source>
        <dbReference type="HAMAP-Rule" id="MF_01216"/>
    </source>
</evidence>
<dbReference type="EMBL" id="FMYH01000005">
    <property type="protein sequence ID" value="SDD06510.1"/>
    <property type="molecule type" value="Genomic_DNA"/>
</dbReference>
<comment type="function">
    <text evidence="6">Quinone reductase that provides resistance to thiol-specific stress caused by electrophilic quinones.</text>
</comment>
<accession>A0A1G6RP89</accession>
<evidence type="ECO:0000259" key="7">
    <source>
        <dbReference type="Pfam" id="PF02525"/>
    </source>
</evidence>
<dbReference type="Pfam" id="PF02525">
    <property type="entry name" value="Flavodoxin_2"/>
    <property type="match status" value="1"/>
</dbReference>
<evidence type="ECO:0000256" key="3">
    <source>
        <dbReference type="ARBA" id="ARBA00023002"/>
    </source>
</evidence>
<dbReference type="STRING" id="1814289.SAMN05216410_2743"/>
<comment type="cofactor">
    <cofactor evidence="6">
        <name>FMN</name>
        <dbReference type="ChEBI" id="CHEBI:58210"/>
    </cofactor>
    <text evidence="6">Binds 1 FMN per subunit.</text>
</comment>
<dbReference type="RefSeq" id="WP_093184017.1">
    <property type="nucleotide sequence ID" value="NZ_FMYH01000005.1"/>
</dbReference>
<proteinExistence type="inferred from homology"/>
<keyword evidence="2 6" id="KW-0288">FMN</keyword>
<dbReference type="EC" id="1.6.5.-" evidence="6"/>
<dbReference type="HAMAP" id="MF_01216">
    <property type="entry name" value="Azoreductase_type1"/>
    <property type="match status" value="1"/>
</dbReference>
<dbReference type="GO" id="GO:0016652">
    <property type="term" value="F:oxidoreductase activity, acting on NAD(P)H as acceptor"/>
    <property type="evidence" value="ECO:0007669"/>
    <property type="project" value="UniProtKB-UniRule"/>
</dbReference>
<dbReference type="Proteomes" id="UP000199039">
    <property type="component" value="Unassembled WGS sequence"/>
</dbReference>
<feature type="binding site" evidence="6">
    <location>
        <begin position="133"/>
        <end position="136"/>
    </location>
    <ligand>
        <name>FMN</name>
        <dbReference type="ChEBI" id="CHEBI:58210"/>
    </ligand>
</feature>
<comment type="caution">
    <text evidence="6">Lacks conserved residue(s) required for the propagation of feature annotation.</text>
</comment>
<evidence type="ECO:0000313" key="8">
    <source>
        <dbReference type="EMBL" id="SDD06510.1"/>
    </source>
</evidence>
<dbReference type="InterPro" id="IPR029039">
    <property type="entry name" value="Flavoprotein-like_sf"/>
</dbReference>
<protein>
    <recommendedName>
        <fullName evidence="6">FMN dependent NADH:quinone oxidoreductase</fullName>
        <ecNumber evidence="6">1.6.5.-</ecNumber>
    </recommendedName>
    <alternativeName>
        <fullName evidence="6">Azo-dye reductase</fullName>
    </alternativeName>
    <alternativeName>
        <fullName evidence="6">FMN-dependent NADH-azo compound oxidoreductase</fullName>
    </alternativeName>
    <alternativeName>
        <fullName evidence="6">FMN-dependent NADH-azoreductase</fullName>
        <ecNumber evidence="6">1.7.1.17</ecNumber>
    </alternativeName>
</protein>
<keyword evidence="9" id="KW-1185">Reference proteome</keyword>
<evidence type="ECO:0000256" key="2">
    <source>
        <dbReference type="ARBA" id="ARBA00022643"/>
    </source>
</evidence>
<dbReference type="PANTHER" id="PTHR43741:SF4">
    <property type="entry name" value="FMN-DEPENDENT NADH:QUINONE OXIDOREDUCTASE"/>
    <property type="match status" value="1"/>
</dbReference>
<keyword evidence="3 6" id="KW-0560">Oxidoreductase</keyword>
<dbReference type="InterPro" id="IPR003680">
    <property type="entry name" value="Flavodoxin_fold"/>
</dbReference>